<feature type="binding site" evidence="10">
    <location>
        <position position="76"/>
    </location>
    <ligand>
        <name>4-amino-2-methyl-5-(diphosphooxymethyl)pyrimidine</name>
        <dbReference type="ChEBI" id="CHEBI:57841"/>
    </ligand>
</feature>
<comment type="catalytic activity">
    <reaction evidence="7 10 11">
        <text>4-methyl-5-(2-phosphooxyethyl)-thiazole + 4-amino-2-methyl-5-(diphosphooxymethyl)pyrimidine + H(+) = thiamine phosphate + diphosphate</text>
        <dbReference type="Rhea" id="RHEA:22328"/>
        <dbReference type="ChEBI" id="CHEBI:15378"/>
        <dbReference type="ChEBI" id="CHEBI:33019"/>
        <dbReference type="ChEBI" id="CHEBI:37575"/>
        <dbReference type="ChEBI" id="CHEBI:57841"/>
        <dbReference type="ChEBI" id="CHEBI:58296"/>
        <dbReference type="EC" id="2.5.1.3"/>
    </reaction>
</comment>
<dbReference type="EMBL" id="JAXAVX010000005">
    <property type="protein sequence ID" value="MDX8152289.1"/>
    <property type="molecule type" value="Genomic_DNA"/>
</dbReference>
<dbReference type="NCBIfam" id="TIGR00693">
    <property type="entry name" value="thiE"/>
    <property type="match status" value="1"/>
</dbReference>
<dbReference type="HAMAP" id="MF_00097">
    <property type="entry name" value="TMP_synthase"/>
    <property type="match status" value="1"/>
</dbReference>
<evidence type="ECO:0000256" key="4">
    <source>
        <dbReference type="ARBA" id="ARBA00022723"/>
    </source>
</evidence>
<comment type="function">
    <text evidence="1 10">Condenses 4-methyl-5-(beta-hydroxyethyl)thiazole monophosphate (THZ-P) and 2-methyl-4-amino-5-hydroxymethyl pyrimidine pyrophosphate (HMP-PP) to form thiamine monophosphate (TMP).</text>
</comment>
<comment type="catalytic activity">
    <reaction evidence="9 10 11">
        <text>2-[(2R,5Z)-2-carboxy-4-methylthiazol-5(2H)-ylidene]ethyl phosphate + 4-amino-2-methyl-5-(diphosphooxymethyl)pyrimidine + 2 H(+) = thiamine phosphate + CO2 + diphosphate</text>
        <dbReference type="Rhea" id="RHEA:47844"/>
        <dbReference type="ChEBI" id="CHEBI:15378"/>
        <dbReference type="ChEBI" id="CHEBI:16526"/>
        <dbReference type="ChEBI" id="CHEBI:33019"/>
        <dbReference type="ChEBI" id="CHEBI:37575"/>
        <dbReference type="ChEBI" id="CHEBI:57841"/>
        <dbReference type="ChEBI" id="CHEBI:62899"/>
        <dbReference type="EC" id="2.5.1.3"/>
    </reaction>
</comment>
<dbReference type="PANTHER" id="PTHR20857">
    <property type="entry name" value="THIAMINE-PHOSPHATE PYROPHOSPHORYLASE"/>
    <property type="match status" value="1"/>
</dbReference>
<comment type="cofactor">
    <cofactor evidence="10">
        <name>Mg(2+)</name>
        <dbReference type="ChEBI" id="CHEBI:18420"/>
    </cofactor>
    <text evidence="10">Binds 1 Mg(2+) ion per subunit.</text>
</comment>
<feature type="binding site" evidence="10">
    <location>
        <begin position="145"/>
        <end position="147"/>
    </location>
    <ligand>
        <name>2-[(2R,5Z)-2-carboxy-4-methylthiazol-5(2H)-ylidene]ethyl phosphate</name>
        <dbReference type="ChEBI" id="CHEBI:62899"/>
    </ligand>
</feature>
<reference evidence="14 15" key="1">
    <citation type="submission" date="2023-11" db="EMBL/GenBank/DDBJ databases">
        <authorList>
            <person name="Xu M."/>
            <person name="Jiang T."/>
        </authorList>
    </citation>
    <scope>NUCLEOTIDE SEQUENCE [LARGE SCALE GENOMIC DNA]</scope>
    <source>
        <strain evidence="14 15">SD</strain>
    </source>
</reference>
<keyword evidence="3 10" id="KW-0808">Transferase</keyword>
<gene>
    <name evidence="10 14" type="primary">thiE</name>
    <name evidence="14" type="ORF">SK069_11830</name>
</gene>
<dbReference type="InterPro" id="IPR013785">
    <property type="entry name" value="Aldolase_TIM"/>
</dbReference>
<dbReference type="SUPFAM" id="SSF51391">
    <property type="entry name" value="Thiamin phosphate synthase"/>
    <property type="match status" value="1"/>
</dbReference>
<dbReference type="CDD" id="cd00564">
    <property type="entry name" value="TMP_TenI"/>
    <property type="match status" value="1"/>
</dbReference>
<sequence length="225" mass="22719">MTPEQRRARFAAVRLYLVAPLAPGGRPLIEVARAAIAGGVDALQLREKHAGDDAIVAELRQLRALCDRTGTLLVLNDRPDLALAGGAHAVHVGQDDVPVAEARRIVGDELLIGLSTHDPAQVDAANDADPAVGPDHIGVGPVHASPTKPGVPGVGVGLVAHAASRALPFVAIGGIDATNVAAVVAAGAPRVAVIRAIADADDPRAAAAALRAVVDAGRPAPDPRS</sequence>
<dbReference type="Gene3D" id="3.20.20.70">
    <property type="entry name" value="Aldolase class I"/>
    <property type="match status" value="1"/>
</dbReference>
<proteinExistence type="inferred from homology"/>
<keyword evidence="5 10" id="KW-0460">Magnesium</keyword>
<dbReference type="EC" id="2.5.1.3" evidence="10"/>
<dbReference type="InterPro" id="IPR036206">
    <property type="entry name" value="ThiamineP_synth_sf"/>
</dbReference>
<evidence type="ECO:0000313" key="15">
    <source>
        <dbReference type="Proteomes" id="UP001277761"/>
    </source>
</evidence>
<feature type="binding site" evidence="10">
    <location>
        <position position="96"/>
    </location>
    <ligand>
        <name>Mg(2+)</name>
        <dbReference type="ChEBI" id="CHEBI:18420"/>
    </ligand>
</feature>
<evidence type="ECO:0000256" key="10">
    <source>
        <dbReference type="HAMAP-Rule" id="MF_00097"/>
    </source>
</evidence>
<feature type="binding site" evidence="10">
    <location>
        <position position="115"/>
    </location>
    <ligand>
        <name>4-amino-2-methyl-5-(diphosphooxymethyl)pyrimidine</name>
        <dbReference type="ChEBI" id="CHEBI:57841"/>
    </ligand>
</feature>
<evidence type="ECO:0000256" key="7">
    <source>
        <dbReference type="ARBA" id="ARBA00047334"/>
    </source>
</evidence>
<dbReference type="RefSeq" id="WP_319954444.1">
    <property type="nucleotide sequence ID" value="NZ_JAXAVX010000005.1"/>
</dbReference>
<feature type="binding site" evidence="10">
    <location>
        <position position="148"/>
    </location>
    <ligand>
        <name>4-amino-2-methyl-5-(diphosphooxymethyl)pyrimidine</name>
        <dbReference type="ChEBI" id="CHEBI:57841"/>
    </ligand>
</feature>
<evidence type="ECO:0000256" key="8">
    <source>
        <dbReference type="ARBA" id="ARBA00047851"/>
    </source>
</evidence>
<organism evidence="14 15">
    <name type="scientific">Patulibacter brassicae</name>
    <dbReference type="NCBI Taxonomy" id="1705717"/>
    <lineage>
        <taxon>Bacteria</taxon>
        <taxon>Bacillati</taxon>
        <taxon>Actinomycetota</taxon>
        <taxon>Thermoleophilia</taxon>
        <taxon>Solirubrobacterales</taxon>
        <taxon>Patulibacteraceae</taxon>
        <taxon>Patulibacter</taxon>
    </lineage>
</organism>
<dbReference type="InterPro" id="IPR022998">
    <property type="entry name" value="ThiamineP_synth_TenI"/>
</dbReference>
<evidence type="ECO:0000256" key="3">
    <source>
        <dbReference type="ARBA" id="ARBA00022679"/>
    </source>
</evidence>
<feature type="binding site" evidence="10">
    <location>
        <begin position="44"/>
        <end position="48"/>
    </location>
    <ligand>
        <name>4-amino-2-methyl-5-(diphosphooxymethyl)pyrimidine</name>
        <dbReference type="ChEBI" id="CHEBI:57841"/>
    </ligand>
</feature>
<evidence type="ECO:0000313" key="14">
    <source>
        <dbReference type="EMBL" id="MDX8152289.1"/>
    </source>
</evidence>
<protein>
    <recommendedName>
        <fullName evidence="10">Thiamine-phosphate synthase</fullName>
        <shortName evidence="10">TP synthase</shortName>
        <shortName evidence="10">TPS</shortName>
        <ecNumber evidence="10">2.5.1.3</ecNumber>
    </recommendedName>
    <alternativeName>
        <fullName evidence="10">Thiamine-phosphate pyrophosphorylase</fullName>
        <shortName evidence="10">TMP pyrophosphorylase</shortName>
        <shortName evidence="10">TMP-PPase</shortName>
    </alternativeName>
</protein>
<dbReference type="GO" id="GO:0004789">
    <property type="term" value="F:thiamine-phosphate diphosphorylase activity"/>
    <property type="evidence" value="ECO:0007669"/>
    <property type="project" value="UniProtKB-EC"/>
</dbReference>
<evidence type="ECO:0000256" key="5">
    <source>
        <dbReference type="ARBA" id="ARBA00022842"/>
    </source>
</evidence>
<dbReference type="Proteomes" id="UP001277761">
    <property type="component" value="Unassembled WGS sequence"/>
</dbReference>
<comment type="caution">
    <text evidence="14">The sequence shown here is derived from an EMBL/GenBank/DDBJ whole genome shotgun (WGS) entry which is preliminary data.</text>
</comment>
<dbReference type="Pfam" id="PF02581">
    <property type="entry name" value="TMP-TENI"/>
    <property type="match status" value="1"/>
</dbReference>
<comment type="caution">
    <text evidence="10">Lacks conserved residue(s) required for the propagation of feature annotation.</text>
</comment>
<evidence type="ECO:0000259" key="13">
    <source>
        <dbReference type="Pfam" id="PF02581"/>
    </source>
</evidence>
<dbReference type="InterPro" id="IPR034291">
    <property type="entry name" value="TMP_synthase"/>
</dbReference>
<evidence type="ECO:0000256" key="9">
    <source>
        <dbReference type="ARBA" id="ARBA00047883"/>
    </source>
</evidence>
<feature type="binding site" evidence="10">
    <location>
        <position position="77"/>
    </location>
    <ligand>
        <name>Mg(2+)</name>
        <dbReference type="ChEBI" id="CHEBI:18420"/>
    </ligand>
</feature>
<evidence type="ECO:0000256" key="12">
    <source>
        <dbReference type="RuleBase" id="RU004253"/>
    </source>
</evidence>
<name>A0ABU4VKB4_9ACTN</name>
<feature type="domain" description="Thiamine phosphate synthase/TenI" evidence="13">
    <location>
        <begin position="15"/>
        <end position="197"/>
    </location>
</feature>
<evidence type="ECO:0000256" key="2">
    <source>
        <dbReference type="ARBA" id="ARBA00005165"/>
    </source>
</evidence>
<feature type="binding site" evidence="10">
    <location>
        <position position="174"/>
    </location>
    <ligand>
        <name>2-[(2R,5Z)-2-carboxy-4-methylthiazol-5(2H)-ylidene]ethyl phosphate</name>
        <dbReference type="ChEBI" id="CHEBI:62899"/>
    </ligand>
</feature>
<evidence type="ECO:0000256" key="6">
    <source>
        <dbReference type="ARBA" id="ARBA00022977"/>
    </source>
</evidence>
<keyword evidence="15" id="KW-1185">Reference proteome</keyword>
<keyword evidence="6 10" id="KW-0784">Thiamine biosynthesis</keyword>
<evidence type="ECO:0000256" key="11">
    <source>
        <dbReference type="RuleBase" id="RU003826"/>
    </source>
</evidence>
<accession>A0ABU4VKB4</accession>
<comment type="catalytic activity">
    <reaction evidence="8 10 11">
        <text>2-(2-carboxy-4-methylthiazol-5-yl)ethyl phosphate + 4-amino-2-methyl-5-(diphosphooxymethyl)pyrimidine + 2 H(+) = thiamine phosphate + CO2 + diphosphate</text>
        <dbReference type="Rhea" id="RHEA:47848"/>
        <dbReference type="ChEBI" id="CHEBI:15378"/>
        <dbReference type="ChEBI" id="CHEBI:16526"/>
        <dbReference type="ChEBI" id="CHEBI:33019"/>
        <dbReference type="ChEBI" id="CHEBI:37575"/>
        <dbReference type="ChEBI" id="CHEBI:57841"/>
        <dbReference type="ChEBI" id="CHEBI:62890"/>
        <dbReference type="EC" id="2.5.1.3"/>
    </reaction>
</comment>
<comment type="pathway">
    <text evidence="2 10 12">Cofactor biosynthesis; thiamine diphosphate biosynthesis; thiamine phosphate from 4-amino-2-methyl-5-diphosphomethylpyrimidine and 4-methyl-5-(2-phosphoethyl)-thiazole: step 1/1.</text>
</comment>
<evidence type="ECO:0000256" key="1">
    <source>
        <dbReference type="ARBA" id="ARBA00003814"/>
    </source>
</evidence>
<dbReference type="PANTHER" id="PTHR20857:SF15">
    <property type="entry name" value="THIAMINE-PHOSPHATE SYNTHASE"/>
    <property type="match status" value="1"/>
</dbReference>
<comment type="similarity">
    <text evidence="10 11">Belongs to the thiamine-phosphate synthase family.</text>
</comment>
<keyword evidence="4 10" id="KW-0479">Metal-binding</keyword>